<evidence type="ECO:0000256" key="3">
    <source>
        <dbReference type="ARBA" id="ARBA00023277"/>
    </source>
</evidence>
<dbReference type="NCBIfam" id="TIGR00511">
    <property type="entry name" value="ribulose_e2b2"/>
    <property type="match status" value="1"/>
</dbReference>
<comment type="function">
    <text evidence="4">Catalyzes the isomerization of ribose 1,5-bisphosphate (R15P) to ribulose 1,5-bisphosphate (RuBP), the CO(2) acceptor and substrate for RubisCO. Functions in an archaeal AMP degradation pathway, together with AMP phosphorylase and RubisCO.</text>
</comment>
<sequence>MKLDETAESIRTMNIRGAGLIARSAAEALKELAEEYNGESLIEFTELLNKGRDTLVNSRPTAVSLWNAVQATLKNVKNAEDVTSLKEIVSRDADIFISNSKKAVETIGRIGANRIKDGDVVLTHCNSKAALSVIKTAYEQGKNISVYATESRPWKQGLLTVKDLSDAGIPVTMIVDSAVRWIMKEIDIAVVGADTICSNGALINKIGTSQIGLAAHEARVPMMVCAESYKFSPKTMEGEIVEIEERDTSEVAENLPPNVRIRNPVFDSTPAEYIDCIATEIGLISPYAAYEVIVNKLGHECLFETEG</sequence>
<dbReference type="GeneID" id="41324129"/>
<dbReference type="GO" id="GO:0003743">
    <property type="term" value="F:translation initiation factor activity"/>
    <property type="evidence" value="ECO:0007669"/>
    <property type="project" value="UniProtKB-KW"/>
</dbReference>
<dbReference type="Gene3D" id="1.20.120.420">
    <property type="entry name" value="translation initiation factor eif-2b, domain 1"/>
    <property type="match status" value="1"/>
</dbReference>
<dbReference type="InterPro" id="IPR027363">
    <property type="entry name" value="M1Pi_N"/>
</dbReference>
<feature type="active site" description="Proton acceptor" evidence="4">
    <location>
        <position position="125"/>
    </location>
</feature>
<dbReference type="InterPro" id="IPR005250">
    <property type="entry name" value="R15Pi"/>
</dbReference>
<dbReference type="InterPro" id="IPR042529">
    <property type="entry name" value="IF_2B-like_C"/>
</dbReference>
<gene>
    <name evidence="5" type="ORF">MMINT_17710</name>
</gene>
<dbReference type="RefSeq" id="WP_081633149.1">
    <property type="nucleotide sequence ID" value="NC_021353.1"/>
</dbReference>
<evidence type="ECO:0000256" key="2">
    <source>
        <dbReference type="ARBA" id="ARBA00023235"/>
    </source>
</evidence>
<comment type="miscellaneous">
    <text evidence="4">Reaction proceeds via a cis-phosphoenolate intermediate.</text>
</comment>
<dbReference type="GO" id="GO:0019509">
    <property type="term" value="P:L-methionine salvage from methylthioadenosine"/>
    <property type="evidence" value="ECO:0007669"/>
    <property type="project" value="TreeGrafter"/>
</dbReference>
<proteinExistence type="inferred from homology"/>
<evidence type="ECO:0000313" key="6">
    <source>
        <dbReference type="Proteomes" id="UP000014070"/>
    </source>
</evidence>
<dbReference type="Pfam" id="PF01008">
    <property type="entry name" value="IF-2B"/>
    <property type="match status" value="1"/>
</dbReference>
<feature type="binding site" evidence="4">
    <location>
        <position position="59"/>
    </location>
    <ligand>
        <name>substrate</name>
    </ligand>
</feature>
<keyword evidence="3 4" id="KW-0119">Carbohydrate metabolism</keyword>
<evidence type="ECO:0000256" key="1">
    <source>
        <dbReference type="ARBA" id="ARBA00009229"/>
    </source>
</evidence>
<dbReference type="AlphaFoldDB" id="U5Q596"/>
<accession>U5Q596</accession>
<evidence type="ECO:0000256" key="4">
    <source>
        <dbReference type="HAMAP-Rule" id="MF_02230"/>
    </source>
</evidence>
<dbReference type="InterPro" id="IPR011559">
    <property type="entry name" value="Initiation_fac_2B_a/b/d"/>
</dbReference>
<comment type="similarity">
    <text evidence="1 4">Belongs to the eIF-2B alpha/beta/delta subunits family. R15P isomerase subfamily.</text>
</comment>
<dbReference type="Gene3D" id="3.40.50.10470">
    <property type="entry name" value="Translation initiation factor eif-2b, domain 2"/>
    <property type="match status" value="1"/>
</dbReference>
<dbReference type="KEGG" id="mer:MMINT_17710"/>
<reference evidence="5 6" key="1">
    <citation type="journal article" date="2013" name="Genome Announc.">
        <title>Genome sequence of 'Candidatus Methanomassiliicoccus intestinalis' Issoire-Mx1, a third thermoplasmatales-related methanogenic archaeon from human feces.</title>
        <authorList>
            <person name="Borrel G."/>
            <person name="Harris H.M."/>
            <person name="Parisot N."/>
            <person name="Gaci N."/>
            <person name="Tottey W."/>
            <person name="Mihajlovski A."/>
            <person name="Deane J."/>
            <person name="Gribaldo S."/>
            <person name="Bardot O."/>
            <person name="Peyretaillade E."/>
            <person name="Peyret P."/>
            <person name="O'Toole P.W."/>
            <person name="Brugere J.F."/>
        </authorList>
    </citation>
    <scope>NUCLEOTIDE SEQUENCE [LARGE SCALE GENOMIC DNA]</scope>
    <source>
        <strain evidence="5 6">Issoire-Mx1</strain>
    </source>
</reference>
<dbReference type="STRING" id="1295009.MMINT_17710"/>
<organism evidence="5 6">
    <name type="scientific">Methanomassiliicoccus intestinalis (strain Issoire-Mx1)</name>
    <dbReference type="NCBI Taxonomy" id="1295009"/>
    <lineage>
        <taxon>Archaea</taxon>
        <taxon>Methanobacteriati</taxon>
        <taxon>Thermoplasmatota</taxon>
        <taxon>Thermoplasmata</taxon>
        <taxon>Methanomassiliicoccales</taxon>
        <taxon>Methanomassiliicoccaceae</taxon>
        <taxon>Methanomassiliicoccus</taxon>
    </lineage>
</organism>
<dbReference type="NCBIfam" id="TIGR00524">
    <property type="entry name" value="eIF-2B_rel"/>
    <property type="match status" value="1"/>
</dbReference>
<feature type="binding site" evidence="4">
    <location>
        <begin position="16"/>
        <end position="19"/>
    </location>
    <ligand>
        <name>substrate</name>
    </ligand>
</feature>
<keyword evidence="6" id="KW-1185">Reference proteome</keyword>
<dbReference type="PANTHER" id="PTHR43475">
    <property type="entry name" value="METHYLTHIORIBOSE-1-PHOSPHATE ISOMERASE"/>
    <property type="match status" value="1"/>
</dbReference>
<dbReference type="InParanoid" id="U5Q596"/>
<dbReference type="FunFam" id="3.40.50.10470:FF:000019">
    <property type="entry name" value="Ribose 1,5-bisphosphate isomerase"/>
    <property type="match status" value="1"/>
</dbReference>
<evidence type="ECO:0000313" key="5">
    <source>
        <dbReference type="EMBL" id="AGY50220.1"/>
    </source>
</evidence>
<dbReference type="OrthoDB" id="27639at2157"/>
<protein>
    <recommendedName>
        <fullName evidence="4">Ribose 1,5-bisphosphate isomerase</fullName>
        <shortName evidence="4">R15P isomerase</shortName>
        <shortName evidence="4">R15Pi</shortName>
        <ecNumber evidence="4">5.3.1.29</ecNumber>
    </recommendedName>
    <alternativeName>
        <fullName evidence="4">Ribulose 1,5-bisphosphate synthase</fullName>
        <shortName evidence="4">RuBP synthase</shortName>
    </alternativeName>
</protein>
<feature type="binding site" evidence="4">
    <location>
        <position position="230"/>
    </location>
    <ligand>
        <name>substrate</name>
    </ligand>
</feature>
<dbReference type="GO" id="GO:0043917">
    <property type="term" value="F:ribose 1,5-bisphosphate isomerase activity"/>
    <property type="evidence" value="ECO:0007669"/>
    <property type="project" value="UniProtKB-UniRule"/>
</dbReference>
<dbReference type="HOGENOM" id="CLU_016218_2_1_2"/>
<dbReference type="InterPro" id="IPR037171">
    <property type="entry name" value="NagB/RpiA_transferase-like"/>
</dbReference>
<dbReference type="InterPro" id="IPR000649">
    <property type="entry name" value="IF-2B-related"/>
</dbReference>
<keyword evidence="5" id="KW-0396">Initiation factor</keyword>
<feature type="binding site" evidence="4">
    <location>
        <begin position="204"/>
        <end position="205"/>
    </location>
    <ligand>
        <name>substrate</name>
    </ligand>
</feature>
<dbReference type="SUPFAM" id="SSF100950">
    <property type="entry name" value="NagB/RpiA/CoA transferase-like"/>
    <property type="match status" value="1"/>
</dbReference>
<keyword evidence="5" id="KW-0648">Protein biosynthesis</keyword>
<dbReference type="PANTHER" id="PTHR43475:SF2">
    <property type="entry name" value="RIBOSE 1,5-BISPHOSPHATE ISOMERASE"/>
    <property type="match status" value="1"/>
</dbReference>
<feature type="active site" description="Proton donor" evidence="4">
    <location>
        <position position="194"/>
    </location>
</feature>
<dbReference type="GO" id="GO:0046523">
    <property type="term" value="F:S-methyl-5-thioribose-1-phosphate isomerase activity"/>
    <property type="evidence" value="ECO:0007669"/>
    <property type="project" value="TreeGrafter"/>
</dbReference>
<dbReference type="Proteomes" id="UP000014070">
    <property type="component" value="Chromosome"/>
</dbReference>
<dbReference type="FunCoup" id="U5Q596">
    <property type="interactions" value="26"/>
</dbReference>
<feature type="binding site" evidence="4">
    <location>
        <begin position="127"/>
        <end position="129"/>
    </location>
    <ligand>
        <name>substrate</name>
    </ligand>
</feature>
<dbReference type="EC" id="5.3.1.29" evidence="4"/>
<keyword evidence="2 4" id="KW-0413">Isomerase</keyword>
<dbReference type="EMBL" id="CP005934">
    <property type="protein sequence ID" value="AGY50220.1"/>
    <property type="molecule type" value="Genomic_DNA"/>
</dbReference>
<dbReference type="HAMAP" id="MF_02230">
    <property type="entry name" value="R15P_isomerase"/>
    <property type="match status" value="1"/>
</dbReference>
<dbReference type="GO" id="GO:0019323">
    <property type="term" value="P:pentose catabolic process"/>
    <property type="evidence" value="ECO:0007669"/>
    <property type="project" value="UniProtKB-UniRule"/>
</dbReference>
<comment type="catalytic activity">
    <reaction evidence="4">
        <text>alpha-D-ribose 1,5-bisphosphate = D-ribulose 1,5-bisphosphate</text>
        <dbReference type="Rhea" id="RHEA:32243"/>
        <dbReference type="ChEBI" id="CHEBI:57870"/>
        <dbReference type="ChEBI" id="CHEBI:68688"/>
        <dbReference type="EC" id="5.3.1.29"/>
    </reaction>
</comment>
<name>U5Q596_METII</name>